<gene>
    <name evidence="1" type="ORF">ACA1_244390</name>
</gene>
<name>L8GKP6_ACACF</name>
<evidence type="ECO:0000313" key="2">
    <source>
        <dbReference type="Proteomes" id="UP000011083"/>
    </source>
</evidence>
<dbReference type="GeneID" id="14913859"/>
<sequence>MLLPLLDPGAHRREVLNAVKFNSKTGDEDAEFVSLDLVDEVVLHLGNAQSRLATAESRTPFNRVTCIELLDVFETFLSDMRAGDGRAVPMLHDAQNGATLDQTERLFKAAGIEKPDDDGDVMYLPHVLEWTRCQRHRGTDRALSQA</sequence>
<organism evidence="1 2">
    <name type="scientific">Acanthamoeba castellanii (strain ATCC 30010 / Neff)</name>
    <dbReference type="NCBI Taxonomy" id="1257118"/>
    <lineage>
        <taxon>Eukaryota</taxon>
        <taxon>Amoebozoa</taxon>
        <taxon>Discosea</taxon>
        <taxon>Longamoebia</taxon>
        <taxon>Centramoebida</taxon>
        <taxon>Acanthamoebidae</taxon>
        <taxon>Acanthamoeba</taxon>
    </lineage>
</organism>
<dbReference type="RefSeq" id="XP_004335432.1">
    <property type="nucleotide sequence ID" value="XM_004335384.1"/>
</dbReference>
<reference evidence="1 2" key="1">
    <citation type="journal article" date="2013" name="Genome Biol.">
        <title>Genome of Acanthamoeba castellanii highlights extensive lateral gene transfer and early evolution of tyrosine kinase signaling.</title>
        <authorList>
            <person name="Clarke M."/>
            <person name="Lohan A.J."/>
            <person name="Liu B."/>
            <person name="Lagkouvardos I."/>
            <person name="Roy S."/>
            <person name="Zafar N."/>
            <person name="Bertelli C."/>
            <person name="Schilde C."/>
            <person name="Kianianmomeni A."/>
            <person name="Burglin T.R."/>
            <person name="Frech C."/>
            <person name="Turcotte B."/>
            <person name="Kopec K.O."/>
            <person name="Synnott J.M."/>
            <person name="Choo C."/>
            <person name="Paponov I."/>
            <person name="Finkler A."/>
            <person name="Soon Heng Tan C."/>
            <person name="Hutchins A.P."/>
            <person name="Weinmeier T."/>
            <person name="Rattei T."/>
            <person name="Chu J.S."/>
            <person name="Gimenez G."/>
            <person name="Irimia M."/>
            <person name="Rigden D.J."/>
            <person name="Fitzpatrick D.A."/>
            <person name="Lorenzo-Morales J."/>
            <person name="Bateman A."/>
            <person name="Chiu C.H."/>
            <person name="Tang P."/>
            <person name="Hegemann P."/>
            <person name="Fromm H."/>
            <person name="Raoult D."/>
            <person name="Greub G."/>
            <person name="Miranda-Saavedra D."/>
            <person name="Chen N."/>
            <person name="Nash P."/>
            <person name="Ginger M.L."/>
            <person name="Horn M."/>
            <person name="Schaap P."/>
            <person name="Caler L."/>
            <person name="Loftus B."/>
        </authorList>
    </citation>
    <scope>NUCLEOTIDE SEQUENCE [LARGE SCALE GENOMIC DNA]</scope>
    <source>
        <strain evidence="1 2">Neff</strain>
    </source>
</reference>
<accession>L8GKP6</accession>
<proteinExistence type="predicted"/>
<dbReference type="AlphaFoldDB" id="L8GKP6"/>
<evidence type="ECO:0000313" key="1">
    <source>
        <dbReference type="EMBL" id="ELR13419.1"/>
    </source>
</evidence>
<protein>
    <submittedName>
        <fullName evidence="1">Uncharacterized protein</fullName>
    </submittedName>
</protein>
<dbReference type="EMBL" id="KB008093">
    <property type="protein sequence ID" value="ELR13419.1"/>
    <property type="molecule type" value="Genomic_DNA"/>
</dbReference>
<dbReference type="Proteomes" id="UP000011083">
    <property type="component" value="Unassembled WGS sequence"/>
</dbReference>
<dbReference type="VEuPathDB" id="AmoebaDB:ACA1_244390"/>
<dbReference type="KEGG" id="acan:ACA1_244390"/>
<keyword evidence="2" id="KW-1185">Reference proteome</keyword>